<protein>
    <recommendedName>
        <fullName evidence="4">SurA N-terminal domain-containing protein</fullName>
    </recommendedName>
</protein>
<evidence type="ECO:0000256" key="1">
    <source>
        <dbReference type="SAM" id="SignalP"/>
    </source>
</evidence>
<comment type="caution">
    <text evidence="2">The sequence shown here is derived from an EMBL/GenBank/DDBJ whole genome shotgun (WGS) entry which is preliminary data.</text>
</comment>
<evidence type="ECO:0000313" key="2">
    <source>
        <dbReference type="EMBL" id="NYE70511.1"/>
    </source>
</evidence>
<dbReference type="PROSITE" id="PS51257">
    <property type="entry name" value="PROKAR_LIPOPROTEIN"/>
    <property type="match status" value="1"/>
</dbReference>
<reference evidence="2 3" key="1">
    <citation type="submission" date="2020-07" db="EMBL/GenBank/DDBJ databases">
        <title>Sequencing the genomes of 1000 actinobacteria strains.</title>
        <authorList>
            <person name="Klenk H.-P."/>
        </authorList>
    </citation>
    <scope>NUCLEOTIDE SEQUENCE [LARGE SCALE GENOMIC DNA]</scope>
    <source>
        <strain evidence="2 3">DSM 22083</strain>
    </source>
</reference>
<evidence type="ECO:0008006" key="4">
    <source>
        <dbReference type="Google" id="ProtNLM"/>
    </source>
</evidence>
<evidence type="ECO:0000313" key="3">
    <source>
        <dbReference type="Proteomes" id="UP000569914"/>
    </source>
</evidence>
<name>A0A7Y9I562_9ACTN</name>
<dbReference type="InterPro" id="IPR027304">
    <property type="entry name" value="Trigger_fact/SurA_dom_sf"/>
</dbReference>
<keyword evidence="1" id="KW-0732">Signal</keyword>
<gene>
    <name evidence="2" type="ORF">BKA15_001840</name>
</gene>
<dbReference type="RefSeq" id="WP_179750036.1">
    <property type="nucleotide sequence ID" value="NZ_JACCBU010000001.1"/>
</dbReference>
<dbReference type="Proteomes" id="UP000569914">
    <property type="component" value="Unassembled WGS sequence"/>
</dbReference>
<sequence length="176" mass="18312">MKILHRIAGLIAAAAVVVTTGCAGSAPDVAAYVGPNQISDRDLHEITVAADEVLRTQGQRASSGGVLNGLVLGEIAEQTATQRGIKISDSERDALISPSNLGSLLGNGRTRELAYALADAELVRMRVGDETFLRALGDAEVRLNPRYGTWQPDAYAQGGSMVGAGSESLSLPAPRS</sequence>
<dbReference type="EMBL" id="JACCBU010000001">
    <property type="protein sequence ID" value="NYE70511.1"/>
    <property type="molecule type" value="Genomic_DNA"/>
</dbReference>
<proteinExistence type="predicted"/>
<feature type="signal peptide" evidence="1">
    <location>
        <begin position="1"/>
        <end position="25"/>
    </location>
</feature>
<accession>A0A7Y9I562</accession>
<keyword evidence="3" id="KW-1185">Reference proteome</keyword>
<organism evidence="2 3">
    <name type="scientific">Microlunatus parietis</name>
    <dbReference type="NCBI Taxonomy" id="682979"/>
    <lineage>
        <taxon>Bacteria</taxon>
        <taxon>Bacillati</taxon>
        <taxon>Actinomycetota</taxon>
        <taxon>Actinomycetes</taxon>
        <taxon>Propionibacteriales</taxon>
        <taxon>Propionibacteriaceae</taxon>
        <taxon>Microlunatus</taxon>
    </lineage>
</organism>
<feature type="chain" id="PRO_5039267820" description="SurA N-terminal domain-containing protein" evidence="1">
    <location>
        <begin position="26"/>
        <end position="176"/>
    </location>
</feature>
<dbReference type="SUPFAM" id="SSF109998">
    <property type="entry name" value="Triger factor/SurA peptide-binding domain-like"/>
    <property type="match status" value="1"/>
</dbReference>
<dbReference type="AlphaFoldDB" id="A0A7Y9I562"/>